<evidence type="ECO:0000313" key="1">
    <source>
        <dbReference type="EMBL" id="MQW73588.1"/>
    </source>
</evidence>
<proteinExistence type="predicted"/>
<name>A0A6G1WV02_9HYPH</name>
<organism evidence="1">
    <name type="scientific">Sinorhizobium medicae</name>
    <dbReference type="NCBI Taxonomy" id="110321"/>
    <lineage>
        <taxon>Bacteria</taxon>
        <taxon>Pseudomonadati</taxon>
        <taxon>Pseudomonadota</taxon>
        <taxon>Alphaproteobacteria</taxon>
        <taxon>Hyphomicrobiales</taxon>
        <taxon>Rhizobiaceae</taxon>
        <taxon>Sinorhizobium/Ensifer group</taxon>
        <taxon>Sinorhizobium</taxon>
    </lineage>
</organism>
<accession>A0A6G1WV02</accession>
<reference evidence="1" key="1">
    <citation type="journal article" date="2013" name="Genome Biol.">
        <title>Comparative genomics of the core and accessory genomes of 48 Sinorhizobium strains comprising five genospecies.</title>
        <authorList>
            <person name="Sugawara M."/>
            <person name="Epstein B."/>
            <person name="Badgley B.D."/>
            <person name="Unno T."/>
            <person name="Xu L."/>
            <person name="Reese J."/>
            <person name="Gyaneshwar P."/>
            <person name="Denny R."/>
            <person name="Mudge J."/>
            <person name="Bharti A.K."/>
            <person name="Farmer A.D."/>
            <person name="May G.D."/>
            <person name="Woodward J.E."/>
            <person name="Medigue C."/>
            <person name="Vallenet D."/>
            <person name="Lajus A."/>
            <person name="Rouy Z."/>
            <person name="Martinez-Vaz B."/>
            <person name="Tiffin P."/>
            <person name="Young N.D."/>
            <person name="Sadowsky M.J."/>
        </authorList>
    </citation>
    <scope>NUCLEOTIDE SEQUENCE</scope>
    <source>
        <strain evidence="1">M1</strain>
    </source>
</reference>
<gene>
    <name evidence="1" type="ORF">GHJ91_32235</name>
</gene>
<protein>
    <submittedName>
        <fullName evidence="1">Head decoration protein</fullName>
    </submittedName>
</protein>
<dbReference type="AlphaFoldDB" id="A0A6G1WV02"/>
<comment type="caution">
    <text evidence="1">The sequence shown here is derived from an EMBL/GenBank/DDBJ whole genome shotgun (WGS) entry which is preliminary data.</text>
</comment>
<dbReference type="EMBL" id="WISB01000214">
    <property type="protein sequence ID" value="MQW73588.1"/>
    <property type="molecule type" value="Genomic_DNA"/>
</dbReference>
<feature type="non-terminal residue" evidence="1">
    <location>
        <position position="26"/>
    </location>
</feature>
<sequence length="26" mass="2786">MGEATFAPNDLLVSDVPVITRNITIV</sequence>